<comment type="subcellular location">
    <subcellularLocation>
        <location evidence="13">Nucleus</location>
    </subcellularLocation>
    <subcellularLocation>
        <location evidence="13">Chromosome</location>
        <location evidence="13">Telomere</location>
    </subcellularLocation>
</comment>
<dbReference type="OrthoDB" id="289721at2759"/>
<dbReference type="GO" id="GO:0003720">
    <property type="term" value="F:telomerase activity"/>
    <property type="evidence" value="ECO:0000318"/>
    <property type="project" value="GO_Central"/>
</dbReference>
<comment type="function">
    <text evidence="13">Telomerase is a ribonucleoprotein enzyme essential for the replication of chromosome termini in most eukaryotes. It elongates telomeres. It is a reverse transcriptase that adds simple sequence repeats to chromosome ends by copying a template sequence within the RNA component of the enzyme.</text>
</comment>
<evidence type="ECO:0000256" key="12">
    <source>
        <dbReference type="ARBA" id="ARBA00048173"/>
    </source>
</evidence>
<protein>
    <recommendedName>
        <fullName evidence="3 13">Telomerase reverse transcriptase</fullName>
        <ecNumber evidence="2 13">2.7.7.49</ecNumber>
    </recommendedName>
    <alternativeName>
        <fullName evidence="13">Telomerase catalytic subunit</fullName>
    </alternativeName>
</protein>
<dbReference type="HOGENOM" id="CLU_001996_0_1_1"/>
<dbReference type="OMA" id="FDTIPQE"/>
<dbReference type="RefSeq" id="XP_661357.1">
    <property type="nucleotide sequence ID" value="XM_656265.1"/>
</dbReference>
<dbReference type="PROSITE" id="PS50878">
    <property type="entry name" value="RT_POL"/>
    <property type="match status" value="1"/>
</dbReference>
<accession>Q5B6S7</accession>
<evidence type="ECO:0000256" key="9">
    <source>
        <dbReference type="ARBA" id="ARBA00022895"/>
    </source>
</evidence>
<dbReference type="PANTHER" id="PTHR12066:SF0">
    <property type="entry name" value="TELOMERASE REVERSE TRANSCRIPTASE"/>
    <property type="match status" value="1"/>
</dbReference>
<dbReference type="GO" id="GO:0000781">
    <property type="term" value="C:chromosome, telomeric region"/>
    <property type="evidence" value="ECO:0007669"/>
    <property type="project" value="UniProtKB-SubCell"/>
</dbReference>
<dbReference type="EC" id="2.7.7.49" evidence="2 13"/>
<dbReference type="Proteomes" id="UP000000560">
    <property type="component" value="Chromosome II"/>
</dbReference>
<feature type="compositionally biased region" description="Polar residues" evidence="14">
    <location>
        <begin position="23"/>
        <end position="39"/>
    </location>
</feature>
<dbReference type="InterPro" id="IPR003545">
    <property type="entry name" value="Telomerase_RT"/>
</dbReference>
<dbReference type="PRINTS" id="PR01365">
    <property type="entry name" value="TELOMERASERT"/>
</dbReference>
<keyword evidence="5 13" id="KW-0808">Transferase</keyword>
<name>Q5B6S7_EMENI</name>
<keyword evidence="8 13" id="KW-0460">Magnesium</keyword>
<dbReference type="KEGG" id="ani:ANIA_03753"/>
<dbReference type="InterPro" id="IPR021891">
    <property type="entry name" value="Telomerase_RBD"/>
</dbReference>
<keyword evidence="6 13" id="KW-0548">Nucleotidyltransferase</keyword>
<evidence type="ECO:0000256" key="10">
    <source>
        <dbReference type="ARBA" id="ARBA00022918"/>
    </source>
</evidence>
<dbReference type="Pfam" id="PF12009">
    <property type="entry name" value="Telomerase_RBD"/>
    <property type="match status" value="1"/>
</dbReference>
<dbReference type="Gene3D" id="1.10.132.70">
    <property type="match status" value="1"/>
</dbReference>
<proteinExistence type="inferred from homology"/>
<reference evidence="17" key="2">
    <citation type="journal article" date="2009" name="Fungal Genet. Biol.">
        <title>The 2008 update of the Aspergillus nidulans genome annotation: a community effort.</title>
        <authorList>
            <person name="Wortman J.R."/>
            <person name="Gilsenan J.M."/>
            <person name="Joardar V."/>
            <person name="Deegan J."/>
            <person name="Clutterbuck J."/>
            <person name="Andersen M.R."/>
            <person name="Archer D."/>
            <person name="Bencina M."/>
            <person name="Braus G."/>
            <person name="Coutinho P."/>
            <person name="von Dohren H."/>
            <person name="Doonan J."/>
            <person name="Driessen A.J."/>
            <person name="Durek P."/>
            <person name="Espeso E."/>
            <person name="Fekete E."/>
            <person name="Flipphi M."/>
            <person name="Estrada C.G."/>
            <person name="Geysens S."/>
            <person name="Goldman G."/>
            <person name="de Groot P.W."/>
            <person name="Hansen K."/>
            <person name="Harris S.D."/>
            <person name="Heinekamp T."/>
            <person name="Helmstaedt K."/>
            <person name="Henrissat B."/>
            <person name="Hofmann G."/>
            <person name="Homan T."/>
            <person name="Horio T."/>
            <person name="Horiuchi H."/>
            <person name="James S."/>
            <person name="Jones M."/>
            <person name="Karaffa L."/>
            <person name="Karanyi Z."/>
            <person name="Kato M."/>
            <person name="Keller N."/>
            <person name="Kelly D.E."/>
            <person name="Kiel J.A."/>
            <person name="Kim J.M."/>
            <person name="van der Klei I.J."/>
            <person name="Klis F.M."/>
            <person name="Kovalchuk A."/>
            <person name="Krasevec N."/>
            <person name="Kubicek C.P."/>
            <person name="Liu B."/>
            <person name="Maccabe A."/>
            <person name="Meyer V."/>
            <person name="Mirabito P."/>
            <person name="Miskei M."/>
            <person name="Mos M."/>
            <person name="Mullins J."/>
            <person name="Nelson D.R."/>
            <person name="Nielsen J."/>
            <person name="Oakley B.R."/>
            <person name="Osmani S.A."/>
            <person name="Pakula T."/>
            <person name="Paszewski A."/>
            <person name="Paulsen I."/>
            <person name="Pilsyk S."/>
            <person name="Pocsi I."/>
            <person name="Punt P.J."/>
            <person name="Ram A.F."/>
            <person name="Ren Q."/>
            <person name="Robellet X."/>
            <person name="Robson G."/>
            <person name="Seiboth B."/>
            <person name="van Solingen P."/>
            <person name="Specht T."/>
            <person name="Sun J."/>
            <person name="Taheri-Talesh N."/>
            <person name="Takeshita N."/>
            <person name="Ussery D."/>
            <person name="vanKuyk P.A."/>
            <person name="Visser H."/>
            <person name="van de Vondervoort P.J."/>
            <person name="de Vries R.P."/>
            <person name="Walton J."/>
            <person name="Xiang X."/>
            <person name="Xiong Y."/>
            <person name="Zeng A.P."/>
            <person name="Brandt B.W."/>
            <person name="Cornell M.J."/>
            <person name="van den Hondel C.A."/>
            <person name="Visser J."/>
            <person name="Oliver S.G."/>
            <person name="Turner G."/>
        </authorList>
    </citation>
    <scope>GENOME REANNOTATION</scope>
    <source>
        <strain evidence="17">FGSC A4 / ATCC 38163 / CBS 112.46 / NRRL 194 / M139</strain>
    </source>
</reference>
<evidence type="ECO:0000256" key="13">
    <source>
        <dbReference type="RuleBase" id="RU365061"/>
    </source>
</evidence>
<feature type="region of interest" description="Disordered" evidence="14">
    <location>
        <begin position="1"/>
        <end position="39"/>
    </location>
</feature>
<evidence type="ECO:0000256" key="1">
    <source>
        <dbReference type="ARBA" id="ARBA00008001"/>
    </source>
</evidence>
<keyword evidence="10 13" id="KW-0695">RNA-directed DNA polymerase</keyword>
<dbReference type="EMBL" id="BN001302">
    <property type="protein sequence ID" value="CBF75466.1"/>
    <property type="molecule type" value="Genomic_DNA"/>
</dbReference>
<dbReference type="GO" id="GO:0007004">
    <property type="term" value="P:telomere maintenance via telomerase"/>
    <property type="evidence" value="ECO:0000318"/>
    <property type="project" value="GO_Central"/>
</dbReference>
<dbReference type="GO" id="GO:0042162">
    <property type="term" value="F:telomeric DNA binding"/>
    <property type="evidence" value="ECO:0000318"/>
    <property type="project" value="GO_Central"/>
</dbReference>
<dbReference type="GeneID" id="2873177"/>
<comment type="similarity">
    <text evidence="1 13">Belongs to the reverse transcriptase family. Telomerase subfamily.</text>
</comment>
<dbReference type="AlphaFoldDB" id="Q5B6S7"/>
<dbReference type="eggNOG" id="KOG1005">
    <property type="taxonomic scope" value="Eukaryota"/>
</dbReference>
<comment type="catalytic activity">
    <reaction evidence="12 13">
        <text>DNA(n) + a 2'-deoxyribonucleoside 5'-triphosphate = DNA(n+1) + diphosphate</text>
        <dbReference type="Rhea" id="RHEA:22508"/>
        <dbReference type="Rhea" id="RHEA-COMP:17339"/>
        <dbReference type="Rhea" id="RHEA-COMP:17340"/>
        <dbReference type="ChEBI" id="CHEBI:33019"/>
        <dbReference type="ChEBI" id="CHEBI:61560"/>
        <dbReference type="ChEBI" id="CHEBI:173112"/>
        <dbReference type="EC" id="2.7.7.49"/>
    </reaction>
</comment>
<evidence type="ECO:0000256" key="14">
    <source>
        <dbReference type="SAM" id="MobiDB-lite"/>
    </source>
</evidence>
<accession>C8V795</accession>
<evidence type="ECO:0000256" key="2">
    <source>
        <dbReference type="ARBA" id="ARBA00012493"/>
    </source>
</evidence>
<feature type="compositionally biased region" description="Basic and acidic residues" evidence="14">
    <location>
        <begin position="9"/>
        <end position="19"/>
    </location>
</feature>
<evidence type="ECO:0000256" key="7">
    <source>
        <dbReference type="ARBA" id="ARBA00022723"/>
    </source>
</evidence>
<dbReference type="Pfam" id="PF21399">
    <property type="entry name" value="TERT_C"/>
    <property type="match status" value="1"/>
</dbReference>
<dbReference type="InParanoid" id="Q5B6S7"/>
<evidence type="ECO:0000256" key="5">
    <source>
        <dbReference type="ARBA" id="ARBA00022679"/>
    </source>
</evidence>
<dbReference type="FunFam" id="1.10.357.90:FF:000003">
    <property type="entry name" value="Telomerase reverse transcriptase"/>
    <property type="match status" value="1"/>
</dbReference>
<keyword evidence="7 13" id="KW-0479">Metal-binding</keyword>
<dbReference type="Gene3D" id="1.10.357.90">
    <property type="match status" value="1"/>
</dbReference>
<keyword evidence="9 13" id="KW-0779">Telomere</keyword>
<evidence type="ECO:0000313" key="17">
    <source>
        <dbReference type="Proteomes" id="UP000000560"/>
    </source>
</evidence>
<evidence type="ECO:0000256" key="11">
    <source>
        <dbReference type="ARBA" id="ARBA00023242"/>
    </source>
</evidence>
<evidence type="ECO:0000256" key="3">
    <source>
        <dbReference type="ARBA" id="ARBA00016182"/>
    </source>
</evidence>
<organism evidence="16 17">
    <name type="scientific">Emericella nidulans (strain FGSC A4 / ATCC 38163 / CBS 112.46 / NRRL 194 / M139)</name>
    <name type="common">Aspergillus nidulans</name>
    <dbReference type="NCBI Taxonomy" id="227321"/>
    <lineage>
        <taxon>Eukaryota</taxon>
        <taxon>Fungi</taxon>
        <taxon>Dikarya</taxon>
        <taxon>Ascomycota</taxon>
        <taxon>Pezizomycotina</taxon>
        <taxon>Eurotiomycetes</taxon>
        <taxon>Eurotiomycetidae</taxon>
        <taxon>Eurotiales</taxon>
        <taxon>Aspergillaceae</taxon>
        <taxon>Aspergillus</taxon>
        <taxon>Aspergillus subgen. Nidulantes</taxon>
    </lineage>
</organism>
<feature type="region of interest" description="Disordered" evidence="14">
    <location>
        <begin position="265"/>
        <end position="298"/>
    </location>
</feature>
<dbReference type="PANTHER" id="PTHR12066">
    <property type="entry name" value="TELOMERASE REVERSE TRANSCRIPTASE"/>
    <property type="match status" value="1"/>
</dbReference>
<evidence type="ECO:0000313" key="16">
    <source>
        <dbReference type="EMBL" id="CBF75466.1"/>
    </source>
</evidence>
<dbReference type="GO" id="GO:0046872">
    <property type="term" value="F:metal ion binding"/>
    <property type="evidence" value="ECO:0007669"/>
    <property type="project" value="UniProtKB-KW"/>
</dbReference>
<dbReference type="GO" id="GO:0070034">
    <property type="term" value="F:telomerase RNA binding"/>
    <property type="evidence" value="ECO:0000318"/>
    <property type="project" value="GO_Central"/>
</dbReference>
<dbReference type="InterPro" id="IPR000477">
    <property type="entry name" value="RT_dom"/>
</dbReference>
<feature type="domain" description="Reverse transcriptase" evidence="15">
    <location>
        <begin position="670"/>
        <end position="1013"/>
    </location>
</feature>
<gene>
    <name evidence="16" type="ORF">ANIA_03753</name>
</gene>
<evidence type="ECO:0000256" key="6">
    <source>
        <dbReference type="ARBA" id="ARBA00022695"/>
    </source>
</evidence>
<reference evidence="17" key="1">
    <citation type="journal article" date="2005" name="Nature">
        <title>Sequencing of Aspergillus nidulans and comparative analysis with A. fumigatus and A. oryzae.</title>
        <authorList>
            <person name="Galagan J.E."/>
            <person name="Calvo S.E."/>
            <person name="Cuomo C."/>
            <person name="Ma L.J."/>
            <person name="Wortman J.R."/>
            <person name="Batzoglou S."/>
            <person name="Lee S.I."/>
            <person name="Basturkmen M."/>
            <person name="Spevak C.C."/>
            <person name="Clutterbuck J."/>
            <person name="Kapitonov V."/>
            <person name="Jurka J."/>
            <person name="Scazzocchio C."/>
            <person name="Farman M."/>
            <person name="Butler J."/>
            <person name="Purcell S."/>
            <person name="Harris S."/>
            <person name="Braus G.H."/>
            <person name="Draht O."/>
            <person name="Busch S."/>
            <person name="D'Enfert C."/>
            <person name="Bouchier C."/>
            <person name="Goldman G.H."/>
            <person name="Bell-Pedersen D."/>
            <person name="Griffiths-Jones S."/>
            <person name="Doonan J.H."/>
            <person name="Yu J."/>
            <person name="Vienken K."/>
            <person name="Pain A."/>
            <person name="Freitag M."/>
            <person name="Selker E.U."/>
            <person name="Archer D.B."/>
            <person name="Penalva M.A."/>
            <person name="Oakley B.R."/>
            <person name="Momany M."/>
            <person name="Tanaka T."/>
            <person name="Kumagai T."/>
            <person name="Asai K."/>
            <person name="Machida M."/>
            <person name="Nierman W.C."/>
            <person name="Denning D.W."/>
            <person name="Caddick M."/>
            <person name="Hynes M."/>
            <person name="Paoletti M."/>
            <person name="Fischer R."/>
            <person name="Miller B."/>
            <person name="Dyer P."/>
            <person name="Sachs M.S."/>
            <person name="Osmani S.A."/>
            <person name="Birren B.W."/>
        </authorList>
    </citation>
    <scope>NUCLEOTIDE SEQUENCE [LARGE SCALE GENOMIC DNA]</scope>
    <source>
        <strain evidence="17">FGSC A4 / ATCC 38163 / CBS 112.46 / NRRL 194 / M139</strain>
    </source>
</reference>
<keyword evidence="11 13" id="KW-0539">Nucleus</keyword>
<keyword evidence="4 13" id="KW-0158">Chromosome</keyword>
<keyword evidence="17" id="KW-1185">Reference proteome</keyword>
<dbReference type="SMART" id="SM00975">
    <property type="entry name" value="Telomerase_RBD"/>
    <property type="match status" value="1"/>
</dbReference>
<evidence type="ECO:0000256" key="4">
    <source>
        <dbReference type="ARBA" id="ARBA00022454"/>
    </source>
</evidence>
<dbReference type="STRING" id="227321.Q5B6S7"/>
<sequence>MGKKRKRPVKEPVKDDPICRAKSSPQQPAGNTARSLSTNRNQAADAGKICHPVISLYYRHVVTLRQYILQRIPRSSRARRRRIAAVGGHSAARDGLAAVPKNEKDLADLLDTTLVGILKELPPTRSEERRRDFIAFTQAQQTTQTGTDSGPIVDFAISSIFNRPSHGKLENVLSHGYRQGGGRLPCSIPNVAAQFPNKNVQMLKQSPWTEVLALLGSNGDEIMLKLLLDCGLFMAVDARKGVYCQISGQAISSLKPIDTSPEDCPAAFNGSSSPVKRHAVPWQGAAPRAHTKGPKENQQQLSPNAIIFCRQRMLYARPHLNANGGITFGLPNHVLSRFHSAKSLQQTVHVMKYVFPRQFGLHNVFTSHSSYYENPLSKNYSSREEEIARKEGLEAARNQLRKSGFHAAIGERQESIKIPKRLRGKPLELIRQLQNRSRRCCYKKLLQYYCSEELSGPWILGQLSAESNSVLSTSSSRPLVTQPSLAHQDMQRELRPTSYAKGFSKGSGATKPKENLTDHATPAASVSAFCRAVIRNLIPLEFFGVGEQGITHQKMILGHVDRFIRMRRFESLSLHEVCEGIKPESLRQAPSENNISASDLQKRRELFHEFLYYLFDSILLPLIRGSFYVTESQVHRYRLFYFRHDVWRRLTAQPLAHLRASIFEELAPETAEKLLSGKKSIGYGSLRLLPKTTGIRPILNLRRRTLVRSIYAGKNRYHPAQSVNSAIAPVYSMLNYERGRRNDLLGSSMFSVGDMHSRLKKFKESLMSRGWDQRKRLYFVKLDIQSCFDTIPQAKIVRLVEKLVSEENYHWMKYVEMRLASEFDNMWPLRKPQQRRTWSKYLQRVGPVGRPENLADAIANGSVVGRRNTVLVDTIAQKEYNGEGLLDILNEHIRNNLVKIGKKYFRQRKGIPQGSVLSSLLCSLLYAEMERDVLGFLQTDDALLLRLLDDFLLVTLDSGLAMDFLRVMVRGQPDYGISVNPAKSLVNFAAVVDGAQIPRLVDTPLFPYCGSLIDTRTLEIFRDQDRMLEGADSASVALSDSLSIDSTRTPGRSFYRKVLASIKQSMHPMYLDSTHNSLPAVLLNVYKSFVTAAMKMYRYTRSLPGRARPRPEVVVRTIHDATQLGYRLIRGRHGLCRVTHPQLQYLGGAAFQFVLGRKQTQYAGVLRWLDGTLAEARQSVGNSVLLAQAVQKGNRTYREWRF</sequence>
<evidence type="ECO:0000256" key="8">
    <source>
        <dbReference type="ARBA" id="ARBA00022842"/>
    </source>
</evidence>
<evidence type="ECO:0000259" key="15">
    <source>
        <dbReference type="PROSITE" id="PS50878"/>
    </source>
</evidence>
<dbReference type="GO" id="GO:0000333">
    <property type="term" value="C:telomerase catalytic core complex"/>
    <property type="evidence" value="ECO:0000318"/>
    <property type="project" value="GO_Central"/>
</dbReference>
<dbReference type="InterPro" id="IPR049139">
    <property type="entry name" value="TERT_C"/>
</dbReference>